<evidence type="ECO:0000313" key="3">
    <source>
        <dbReference type="Proteomes" id="UP000219353"/>
    </source>
</evidence>
<feature type="signal peptide" evidence="1">
    <location>
        <begin position="1"/>
        <end position="25"/>
    </location>
</feature>
<accession>A0A285JIU0</accession>
<dbReference type="EMBL" id="OBEB01000010">
    <property type="protein sequence ID" value="SNY60185.1"/>
    <property type="molecule type" value="Genomic_DNA"/>
</dbReference>
<reference evidence="3" key="1">
    <citation type="submission" date="2017-09" db="EMBL/GenBank/DDBJ databases">
        <authorList>
            <person name="Varghese N."/>
            <person name="Submissions S."/>
        </authorList>
    </citation>
    <scope>NUCLEOTIDE SEQUENCE [LARGE SCALE GENOMIC DNA]</scope>
    <source>
        <strain evidence="3">CGMCC 1.12461</strain>
    </source>
</reference>
<evidence type="ECO:0000256" key="1">
    <source>
        <dbReference type="SAM" id="SignalP"/>
    </source>
</evidence>
<dbReference type="Proteomes" id="UP000219353">
    <property type="component" value="Unassembled WGS sequence"/>
</dbReference>
<evidence type="ECO:0000313" key="2">
    <source>
        <dbReference type="EMBL" id="SNY60185.1"/>
    </source>
</evidence>
<name>A0A285JIU0_9GAMM</name>
<dbReference type="Pfam" id="PF12048">
    <property type="entry name" value="DUF3530"/>
    <property type="match status" value="2"/>
</dbReference>
<organism evidence="2 3">
    <name type="scientific">Arsukibacterium tuosuense</name>
    <dbReference type="NCBI Taxonomy" id="1323745"/>
    <lineage>
        <taxon>Bacteria</taxon>
        <taxon>Pseudomonadati</taxon>
        <taxon>Pseudomonadota</taxon>
        <taxon>Gammaproteobacteria</taxon>
        <taxon>Chromatiales</taxon>
        <taxon>Chromatiaceae</taxon>
        <taxon>Arsukibacterium</taxon>
    </lineage>
</organism>
<dbReference type="InterPro" id="IPR022529">
    <property type="entry name" value="DUF3530"/>
</dbReference>
<feature type="chain" id="PRO_5012990211" description="DUF3530 domain-containing protein" evidence="1">
    <location>
        <begin position="26"/>
        <end position="262"/>
    </location>
</feature>
<protein>
    <recommendedName>
        <fullName evidence="4">DUF3530 domain-containing protein</fullName>
    </recommendedName>
</protein>
<gene>
    <name evidence="2" type="ORF">SAMN06297280_0028</name>
</gene>
<keyword evidence="1" id="KW-0732">Signal</keyword>
<dbReference type="AlphaFoldDB" id="A0A285JIU0"/>
<keyword evidence="3" id="KW-1185">Reference proteome</keyword>
<proteinExistence type="predicted"/>
<sequence>MNYSWLLRITWIVLTLLLPATAAIAQQLPTREQLWQQDLQRQILASELTELSAGNNNFLVLQREALTSFTKGTAILVPDWAEHPASPDYMNPLRQQLNEFGWHTLAIMAPPPADFNLEQNATDYQQQLAEYMVAAIRQSELQSGNIIVIAKGSNAALLNRLYASEQLVPPAAFIMLGAYLADVQLNRELASHIAEQSTPTLDISHQRDNRFANANLRLRQQLVNRNLKSQYRQRQLTGTFYQEDIHAWVLKEITGWLHSIGL</sequence>
<evidence type="ECO:0008006" key="4">
    <source>
        <dbReference type="Google" id="ProtNLM"/>
    </source>
</evidence>